<comment type="cofactor">
    <cofactor evidence="1">
        <name>FAD</name>
        <dbReference type="ChEBI" id="CHEBI:57692"/>
    </cofactor>
</comment>
<feature type="domain" description="RsdA/BaiN/AoA(So)-like insert" evidence="5">
    <location>
        <begin position="205"/>
        <end position="364"/>
    </location>
</feature>
<dbReference type="Proteomes" id="UP000078558">
    <property type="component" value="Chromosome I"/>
</dbReference>
<dbReference type="Pfam" id="PF03486">
    <property type="entry name" value="HI0933_like"/>
    <property type="match status" value="1"/>
</dbReference>
<dbReference type="PRINTS" id="PR00411">
    <property type="entry name" value="PNDRDTASEI"/>
</dbReference>
<evidence type="ECO:0000256" key="3">
    <source>
        <dbReference type="ARBA" id="ARBA00022827"/>
    </source>
</evidence>
<dbReference type="InterPro" id="IPR055178">
    <property type="entry name" value="RsdA/BaiN/AoA(So)-like_dom"/>
</dbReference>
<evidence type="ECO:0000259" key="5">
    <source>
        <dbReference type="Pfam" id="PF22780"/>
    </source>
</evidence>
<dbReference type="InterPro" id="IPR057661">
    <property type="entry name" value="RsdA/BaiN/AoA(So)_Rossmann"/>
</dbReference>
<dbReference type="PANTHER" id="PTHR42887">
    <property type="entry name" value="OS12G0638800 PROTEIN"/>
    <property type="match status" value="1"/>
</dbReference>
<keyword evidence="2" id="KW-0285">Flavoprotein</keyword>
<dbReference type="KEGG" id="odi:ODI_R3795"/>
<evidence type="ECO:0000256" key="1">
    <source>
        <dbReference type="ARBA" id="ARBA00001974"/>
    </source>
</evidence>
<feature type="domain" description="RsdA/BaiN/AoA(So)-like Rossmann fold-like" evidence="4">
    <location>
        <begin position="22"/>
        <end position="417"/>
    </location>
</feature>
<evidence type="ECO:0000313" key="7">
    <source>
        <dbReference type="EMBL" id="SOE51931.1"/>
    </source>
</evidence>
<dbReference type="Pfam" id="PF22780">
    <property type="entry name" value="HI0933_like_1st"/>
    <property type="match status" value="1"/>
</dbReference>
<protein>
    <submittedName>
        <fullName evidence="6">NAD(FAD)-utilizing dehydrogenases</fullName>
    </submittedName>
</protein>
<reference evidence="7 8" key="2">
    <citation type="submission" date="2017-08" db="EMBL/GenBank/DDBJ databases">
        <authorList>
            <person name="de Groot N.N."/>
        </authorList>
    </citation>
    <scope>NUCLEOTIDE SEQUENCE [LARGE SCALE GENOMIC DNA]</scope>
    <source>
        <strain evidence="7">Orrdi1</strain>
    </source>
</reference>
<evidence type="ECO:0000313" key="8">
    <source>
        <dbReference type="Proteomes" id="UP000078558"/>
    </source>
</evidence>
<evidence type="ECO:0000259" key="4">
    <source>
        <dbReference type="Pfam" id="PF03486"/>
    </source>
</evidence>
<dbReference type="Gene3D" id="3.50.50.60">
    <property type="entry name" value="FAD/NAD(P)-binding domain"/>
    <property type="match status" value="1"/>
</dbReference>
<evidence type="ECO:0000256" key="2">
    <source>
        <dbReference type="ARBA" id="ARBA00022630"/>
    </source>
</evidence>
<dbReference type="SUPFAM" id="SSF51905">
    <property type="entry name" value="FAD/NAD(P)-binding domain"/>
    <property type="match status" value="1"/>
</dbReference>
<dbReference type="AlphaFoldDB" id="A0A1C3K2W5"/>
<sequence length="419" mass="44355">MTDAPDSPGRPRRQAGAAAAFDVAVIGAGAAGMMCAAVAGQRGRRVVLIDHARRLAEKIRISGGGRCNFTNREVGPANFVSANPQFSRSALSGYSPQDFIGLVRRHGIAWHEKHRGQLFCDDSSEQIIEMLRQECNAGQVAWRMPCEVRGILQEPEGYALDTSAGAIRATRLVIATGGMAIPQLGATDFGLKIARQFGLKVIEPRPALVPLTFDAAQWAPFAGLSGMAMEARVRTGGKKSGGDFLEDLLFTHRGLSGPGILQISSYWQPGEPITLDLAPGQSLEADLLAAKQGGRQQVATALGALWPRRLADAWLPAMAGQLPPDFGATRLADAPDRALRALAAGIHGWAITPNGTAGYKKAEVMRGGVDTAGLNQKSMEARAVPGLHFIGETVDVTGWLGGYNFQWAWASGVACGKAV</sequence>
<name>A0A1C3K2W5_9BURK</name>
<keyword evidence="8" id="KW-1185">Reference proteome</keyword>
<dbReference type="InterPro" id="IPR004792">
    <property type="entry name" value="BaiN-like"/>
</dbReference>
<dbReference type="PANTHER" id="PTHR42887:SF2">
    <property type="entry name" value="OS12G0638800 PROTEIN"/>
    <property type="match status" value="1"/>
</dbReference>
<dbReference type="NCBIfam" id="TIGR00275">
    <property type="entry name" value="aminoacetone oxidase family FAD-binding enzyme"/>
    <property type="match status" value="1"/>
</dbReference>
<dbReference type="SUPFAM" id="SSF160996">
    <property type="entry name" value="HI0933 insert domain-like"/>
    <property type="match status" value="1"/>
</dbReference>
<accession>A0A1C3K2W5</accession>
<dbReference type="Gene3D" id="1.10.8.260">
    <property type="entry name" value="HI0933 insert domain-like"/>
    <property type="match status" value="1"/>
</dbReference>
<dbReference type="EMBL" id="FLRC01000022">
    <property type="protein sequence ID" value="SBT25843.1"/>
    <property type="molecule type" value="Genomic_DNA"/>
</dbReference>
<dbReference type="InterPro" id="IPR023166">
    <property type="entry name" value="BaiN-like_dom_sf"/>
</dbReference>
<dbReference type="InterPro" id="IPR036188">
    <property type="entry name" value="FAD/NAD-bd_sf"/>
</dbReference>
<dbReference type="Gene3D" id="2.40.30.10">
    <property type="entry name" value="Translation factors"/>
    <property type="match status" value="1"/>
</dbReference>
<organism evidence="6 8">
    <name type="scientific">Orrella dioscoreae</name>
    <dbReference type="NCBI Taxonomy" id="1851544"/>
    <lineage>
        <taxon>Bacteria</taxon>
        <taxon>Pseudomonadati</taxon>
        <taxon>Pseudomonadota</taxon>
        <taxon>Betaproteobacteria</taxon>
        <taxon>Burkholderiales</taxon>
        <taxon>Alcaligenaceae</taxon>
        <taxon>Orrella</taxon>
    </lineage>
</organism>
<reference evidence="6 8" key="1">
    <citation type="submission" date="2016-06" db="EMBL/GenBank/DDBJ databases">
        <authorList>
            <person name="Kjaerup R.B."/>
            <person name="Dalgaard T.S."/>
            <person name="Juul-Madsen H.R."/>
        </authorList>
    </citation>
    <scope>NUCLEOTIDE SEQUENCE [LARGE SCALE GENOMIC DNA]</scope>
    <source>
        <strain evidence="6">Orrdi1</strain>
    </source>
</reference>
<dbReference type="STRING" id="1851544.ODI_01470"/>
<gene>
    <name evidence="6" type="ORF">ODI_01470</name>
    <name evidence="7" type="ORF">ODI_R3795</name>
</gene>
<keyword evidence="3" id="KW-0274">FAD</keyword>
<proteinExistence type="predicted"/>
<evidence type="ECO:0000313" key="6">
    <source>
        <dbReference type="EMBL" id="SBT25843.1"/>
    </source>
</evidence>
<dbReference type="EMBL" id="LT907988">
    <property type="protein sequence ID" value="SOE51931.1"/>
    <property type="molecule type" value="Genomic_DNA"/>
</dbReference>